<dbReference type="AlphaFoldDB" id="A0A6A6UUJ6"/>
<protein>
    <submittedName>
        <fullName evidence="2">Uncharacterized protein</fullName>
    </submittedName>
</protein>
<dbReference type="EMBL" id="MU006619">
    <property type="protein sequence ID" value="KAF2741948.1"/>
    <property type="molecule type" value="Genomic_DNA"/>
</dbReference>
<sequence length="119" mass="13466">MLDNPCMLGNPAPGVTARILYLLLFFIPIAIQKSLLLLSPVRSYNAEPTPCIILLPLETVLLTLLYSHRATGLFSRIDYKIMFPFYTCTVVGMTRRWAFPTMPSLTLTIICFARAINKR</sequence>
<evidence type="ECO:0000313" key="3">
    <source>
        <dbReference type="Proteomes" id="UP000799440"/>
    </source>
</evidence>
<feature type="transmembrane region" description="Helical" evidence="1">
    <location>
        <begin position="50"/>
        <end position="68"/>
    </location>
</feature>
<keyword evidence="1" id="KW-1133">Transmembrane helix</keyword>
<keyword evidence="3" id="KW-1185">Reference proteome</keyword>
<accession>A0A6A6UUJ6</accession>
<evidence type="ECO:0000313" key="2">
    <source>
        <dbReference type="EMBL" id="KAF2741948.1"/>
    </source>
</evidence>
<dbReference type="Proteomes" id="UP000799440">
    <property type="component" value="Unassembled WGS sequence"/>
</dbReference>
<name>A0A6A6UUJ6_9PLEO</name>
<keyword evidence="1" id="KW-0472">Membrane</keyword>
<organism evidence="2 3">
    <name type="scientific">Sporormia fimetaria CBS 119925</name>
    <dbReference type="NCBI Taxonomy" id="1340428"/>
    <lineage>
        <taxon>Eukaryota</taxon>
        <taxon>Fungi</taxon>
        <taxon>Dikarya</taxon>
        <taxon>Ascomycota</taxon>
        <taxon>Pezizomycotina</taxon>
        <taxon>Dothideomycetes</taxon>
        <taxon>Pleosporomycetidae</taxon>
        <taxon>Pleosporales</taxon>
        <taxon>Sporormiaceae</taxon>
        <taxon>Sporormia</taxon>
    </lineage>
</organism>
<proteinExistence type="predicted"/>
<evidence type="ECO:0000256" key="1">
    <source>
        <dbReference type="SAM" id="Phobius"/>
    </source>
</evidence>
<feature type="transmembrane region" description="Helical" evidence="1">
    <location>
        <begin position="20"/>
        <end position="38"/>
    </location>
</feature>
<reference evidence="2" key="1">
    <citation type="journal article" date="2020" name="Stud. Mycol.">
        <title>101 Dothideomycetes genomes: a test case for predicting lifestyles and emergence of pathogens.</title>
        <authorList>
            <person name="Haridas S."/>
            <person name="Albert R."/>
            <person name="Binder M."/>
            <person name="Bloem J."/>
            <person name="Labutti K."/>
            <person name="Salamov A."/>
            <person name="Andreopoulos B."/>
            <person name="Baker S."/>
            <person name="Barry K."/>
            <person name="Bills G."/>
            <person name="Bluhm B."/>
            <person name="Cannon C."/>
            <person name="Castanera R."/>
            <person name="Culley D."/>
            <person name="Daum C."/>
            <person name="Ezra D."/>
            <person name="Gonzalez J."/>
            <person name="Henrissat B."/>
            <person name="Kuo A."/>
            <person name="Liang C."/>
            <person name="Lipzen A."/>
            <person name="Lutzoni F."/>
            <person name="Magnuson J."/>
            <person name="Mondo S."/>
            <person name="Nolan M."/>
            <person name="Ohm R."/>
            <person name="Pangilinan J."/>
            <person name="Park H.-J."/>
            <person name="Ramirez L."/>
            <person name="Alfaro M."/>
            <person name="Sun H."/>
            <person name="Tritt A."/>
            <person name="Yoshinaga Y."/>
            <person name="Zwiers L.-H."/>
            <person name="Turgeon B."/>
            <person name="Goodwin S."/>
            <person name="Spatafora J."/>
            <person name="Crous P."/>
            <person name="Grigoriev I."/>
        </authorList>
    </citation>
    <scope>NUCLEOTIDE SEQUENCE</scope>
    <source>
        <strain evidence="2">CBS 119925</strain>
    </source>
</reference>
<keyword evidence="1" id="KW-0812">Transmembrane</keyword>
<gene>
    <name evidence="2" type="ORF">M011DRAFT_302506</name>
</gene>